<keyword evidence="5 6" id="KW-0472">Membrane</keyword>
<dbReference type="Gene3D" id="2.40.50.100">
    <property type="match status" value="1"/>
</dbReference>
<keyword evidence="3 6" id="KW-0812">Transmembrane</keyword>
<sequence>MKFRRQALRHLEAPEQLDDVIKLAGVPSWLITVAMTVAVACAGVWAVYGTVPRVVGAAGVLIHSNGVSAVDAMIGGQVVKVWSAADQRVTKGTPLYSVEQDGKITIVNAPWDAYVVAWLVSEGELLEPGTPVADMERLDTPGDALQAVVFVPAAAAPLLQPGNRVTVVADAVPSAVFGTLSGTVTDVASFPETEQSMRAFLGSGADLRRLLGAGSVIRVTVPLQTDPGSPSGLRWSKTAPPFQLNSASAITARFTIATEHPIDWLVNR</sequence>
<gene>
    <name evidence="7" type="ORF">SAMN06264365_12464</name>
</gene>
<evidence type="ECO:0000313" key="7">
    <source>
        <dbReference type="EMBL" id="SNS79829.1"/>
    </source>
</evidence>
<dbReference type="OrthoDB" id="3344962at2"/>
<accession>A0A239HEI3</accession>
<dbReference type="PANTHER" id="PTHR30386:SF26">
    <property type="entry name" value="TRANSPORT PROTEIN COMB"/>
    <property type="match status" value="1"/>
</dbReference>
<protein>
    <submittedName>
        <fullName evidence="7">HlyD family secretion protein</fullName>
    </submittedName>
</protein>
<dbReference type="InterPro" id="IPR050739">
    <property type="entry name" value="MFP"/>
</dbReference>
<comment type="subcellular location">
    <subcellularLocation>
        <location evidence="1">Membrane</location>
        <topology evidence="1">Single-pass membrane protein</topology>
    </subcellularLocation>
</comment>
<evidence type="ECO:0000256" key="6">
    <source>
        <dbReference type="SAM" id="Phobius"/>
    </source>
</evidence>
<keyword evidence="4 6" id="KW-1133">Transmembrane helix</keyword>
<dbReference type="GO" id="GO:0016020">
    <property type="term" value="C:membrane"/>
    <property type="evidence" value="ECO:0007669"/>
    <property type="project" value="UniProtKB-SubCell"/>
</dbReference>
<organism evidence="7 8">
    <name type="scientific">Actinoplanes regularis</name>
    <dbReference type="NCBI Taxonomy" id="52697"/>
    <lineage>
        <taxon>Bacteria</taxon>
        <taxon>Bacillati</taxon>
        <taxon>Actinomycetota</taxon>
        <taxon>Actinomycetes</taxon>
        <taxon>Micromonosporales</taxon>
        <taxon>Micromonosporaceae</taxon>
        <taxon>Actinoplanes</taxon>
    </lineage>
</organism>
<proteinExistence type="inferred from homology"/>
<name>A0A239HEI3_9ACTN</name>
<dbReference type="EMBL" id="FZNR01000024">
    <property type="protein sequence ID" value="SNS79829.1"/>
    <property type="molecule type" value="Genomic_DNA"/>
</dbReference>
<feature type="transmembrane region" description="Helical" evidence="6">
    <location>
        <begin position="20"/>
        <end position="48"/>
    </location>
</feature>
<evidence type="ECO:0000256" key="3">
    <source>
        <dbReference type="ARBA" id="ARBA00022692"/>
    </source>
</evidence>
<dbReference type="Proteomes" id="UP000198415">
    <property type="component" value="Unassembled WGS sequence"/>
</dbReference>
<dbReference type="AlphaFoldDB" id="A0A239HEI3"/>
<evidence type="ECO:0000313" key="8">
    <source>
        <dbReference type="Proteomes" id="UP000198415"/>
    </source>
</evidence>
<keyword evidence="8" id="KW-1185">Reference proteome</keyword>
<comment type="similarity">
    <text evidence="2">Belongs to the membrane fusion protein (MFP) (TC 8.A.1) family.</text>
</comment>
<evidence type="ECO:0000256" key="5">
    <source>
        <dbReference type="ARBA" id="ARBA00023136"/>
    </source>
</evidence>
<evidence type="ECO:0000256" key="4">
    <source>
        <dbReference type="ARBA" id="ARBA00022989"/>
    </source>
</evidence>
<dbReference type="RefSeq" id="WP_089298090.1">
    <property type="nucleotide sequence ID" value="NZ_BOMU01000101.1"/>
</dbReference>
<evidence type="ECO:0000256" key="2">
    <source>
        <dbReference type="ARBA" id="ARBA00009477"/>
    </source>
</evidence>
<reference evidence="7 8" key="1">
    <citation type="submission" date="2017-06" db="EMBL/GenBank/DDBJ databases">
        <authorList>
            <person name="Kim H.J."/>
            <person name="Triplett B.A."/>
        </authorList>
    </citation>
    <scope>NUCLEOTIDE SEQUENCE [LARGE SCALE GENOMIC DNA]</scope>
    <source>
        <strain evidence="7 8">DSM 43151</strain>
    </source>
</reference>
<dbReference type="SUPFAM" id="SSF51230">
    <property type="entry name" value="Single hybrid motif"/>
    <property type="match status" value="1"/>
</dbReference>
<evidence type="ECO:0000256" key="1">
    <source>
        <dbReference type="ARBA" id="ARBA00004167"/>
    </source>
</evidence>
<dbReference type="InterPro" id="IPR011053">
    <property type="entry name" value="Single_hybrid_motif"/>
</dbReference>
<dbReference type="PANTHER" id="PTHR30386">
    <property type="entry name" value="MEMBRANE FUSION SUBUNIT OF EMRAB-TOLC MULTIDRUG EFFLUX PUMP"/>
    <property type="match status" value="1"/>
</dbReference>